<proteinExistence type="predicted"/>
<dbReference type="WBParaSite" id="ECPE_0001729401-mRNA-1">
    <property type="protein sequence ID" value="ECPE_0001729401-mRNA-1"/>
    <property type="gene ID" value="ECPE_0001729401"/>
</dbReference>
<keyword evidence="3" id="KW-1185">Reference proteome</keyword>
<feature type="transmembrane region" description="Helical" evidence="1">
    <location>
        <begin position="71"/>
        <end position="90"/>
    </location>
</feature>
<keyword evidence="1" id="KW-0472">Membrane</keyword>
<dbReference type="EMBL" id="UZAN01068249">
    <property type="protein sequence ID" value="VDP94538.1"/>
    <property type="molecule type" value="Genomic_DNA"/>
</dbReference>
<reference evidence="2 3" key="2">
    <citation type="submission" date="2018-11" db="EMBL/GenBank/DDBJ databases">
        <authorList>
            <consortium name="Pathogen Informatics"/>
        </authorList>
    </citation>
    <scope>NUCLEOTIDE SEQUENCE [LARGE SCALE GENOMIC DNA]</scope>
    <source>
        <strain evidence="2 3">Egypt</strain>
    </source>
</reference>
<keyword evidence="1" id="KW-1133">Transmembrane helix</keyword>
<evidence type="ECO:0000256" key="1">
    <source>
        <dbReference type="SAM" id="Phobius"/>
    </source>
</evidence>
<sequence length="189" mass="20605">MNSHTLRHPSLSNTLRSSETTHISIGGIALALGSSHFCDGECHGYLDYCGLPGSVPPRHRSVHNTACAKRLVYAFYICAALFLLTSFLFMPLRWLARRDPVCTGTGPCCSRFKRQRSATSGPGNSPDLNLVCPDVFPMGSMYSIRGVQYDPQQTQTTQILVESIEKIKRNVVVLVTPPPLVAAPPESTG</sequence>
<dbReference type="Proteomes" id="UP000272942">
    <property type="component" value="Unassembled WGS sequence"/>
</dbReference>
<reference evidence="4" key="1">
    <citation type="submission" date="2016-06" db="UniProtKB">
        <authorList>
            <consortium name="WormBaseParasite"/>
        </authorList>
    </citation>
    <scope>IDENTIFICATION</scope>
</reference>
<evidence type="ECO:0000313" key="4">
    <source>
        <dbReference type="WBParaSite" id="ECPE_0001729401-mRNA-1"/>
    </source>
</evidence>
<name>A0A183BDG4_9TREM</name>
<keyword evidence="1" id="KW-0812">Transmembrane</keyword>
<accession>A0A183BDG4</accession>
<protein>
    <submittedName>
        <fullName evidence="2 4">Uncharacterized protein</fullName>
    </submittedName>
</protein>
<gene>
    <name evidence="2" type="ORF">ECPE_LOCUS17249</name>
</gene>
<organism evidence="4">
    <name type="scientific">Echinostoma caproni</name>
    <dbReference type="NCBI Taxonomy" id="27848"/>
    <lineage>
        <taxon>Eukaryota</taxon>
        <taxon>Metazoa</taxon>
        <taxon>Spiralia</taxon>
        <taxon>Lophotrochozoa</taxon>
        <taxon>Platyhelminthes</taxon>
        <taxon>Trematoda</taxon>
        <taxon>Digenea</taxon>
        <taxon>Plagiorchiida</taxon>
        <taxon>Echinostomata</taxon>
        <taxon>Echinostomatoidea</taxon>
        <taxon>Echinostomatidae</taxon>
        <taxon>Echinostoma</taxon>
    </lineage>
</organism>
<dbReference type="AlphaFoldDB" id="A0A183BDG4"/>
<evidence type="ECO:0000313" key="3">
    <source>
        <dbReference type="Proteomes" id="UP000272942"/>
    </source>
</evidence>
<evidence type="ECO:0000313" key="2">
    <source>
        <dbReference type="EMBL" id="VDP94538.1"/>
    </source>
</evidence>